<dbReference type="RefSeq" id="WP_020194617.1">
    <property type="nucleotide sequence ID" value="NZ_BAOH01000005.1"/>
</dbReference>
<feature type="compositionally biased region" description="Polar residues" evidence="1">
    <location>
        <begin position="1429"/>
        <end position="1443"/>
    </location>
</feature>
<feature type="signal peptide" evidence="2">
    <location>
        <begin position="1"/>
        <end position="28"/>
    </location>
</feature>
<reference evidence="3 4" key="1">
    <citation type="submission" date="2014-07" db="EMBL/GenBank/DDBJ databases">
        <title>Unique and conserved regions in Vibrio harveyi and related species in comparison with the shrimp pathogen Vibrio harveyi CAIM 1792.</title>
        <authorList>
            <person name="Espinoza-Valles I."/>
            <person name="Vora G."/>
            <person name="Leekitcharoenphon P."/>
            <person name="Ussery D."/>
            <person name="Hoj L."/>
            <person name="Gomez-Gil B."/>
        </authorList>
    </citation>
    <scope>NUCLEOTIDE SEQUENCE [LARGE SCALE GENOMIC DNA]</scope>
    <source>
        <strain evidence="4">CAIM 1854 / LMG 25443</strain>
    </source>
</reference>
<dbReference type="Proteomes" id="UP000031586">
    <property type="component" value="Unassembled WGS sequence"/>
</dbReference>
<accession>A0A0C1ZBB0</accession>
<feature type="region of interest" description="Disordered" evidence="1">
    <location>
        <begin position="1421"/>
        <end position="1443"/>
    </location>
</feature>
<evidence type="ECO:0000313" key="3">
    <source>
        <dbReference type="EMBL" id="KIF53414.1"/>
    </source>
</evidence>
<keyword evidence="2" id="KW-0732">Signal</keyword>
<evidence type="ECO:0008006" key="5">
    <source>
        <dbReference type="Google" id="ProtNLM"/>
    </source>
</evidence>
<dbReference type="PATRIC" id="fig|1229493.5.peg.1267"/>
<evidence type="ECO:0000313" key="4">
    <source>
        <dbReference type="Proteomes" id="UP000031586"/>
    </source>
</evidence>
<evidence type="ECO:0000256" key="1">
    <source>
        <dbReference type="SAM" id="MobiDB-lite"/>
    </source>
</evidence>
<sequence length="1443" mass="160597">MAKKQAFRASSIACAVTLSLASVQLANAKSVTVTGEIETKAPVVVATMPKTQVEAFVEPVEITLSEGDNSGCTLTTSEDDAKSAKNDEELVCAYDVTAPYSMVKSSKKGNSQFLLSGILGKIGDTSIPVSSVFFSGSANTPVDIPSEPVIVNAIAPVPLIVNSVDYRSNYKTGSGDTFEINTPDAAKSVRIDVTTDLKDYDRKIVAEGITECHIRTGIDKSCELDLSDQIFGSEDDRFGEKTINLYADADNEYFSQNNQKVVRPITIKWDSRLPEYFGYADSYLVQNNDDQIDLGATVEKAENGQMVLVVKTPHYSRTDDWWNLTARARIVPDEDAFIEAPDVDINGTNYRYLWETRSTPTSSTLKPVSTEQDGEYYKFYFDASYEDDAAYNVTFTVSDALDNSITVDKYIEIENVGYEHLFFINNRQYDANIARIFPAYFPQDVDFAIFSRFRDLTVKSVKVNGTSVTFEDVNGDGVHYQLTTFPSDLASNEEATVELTVVDDLGQTHVDTAKFIMQPFTAELRYDEAYDDVQEMSVDLRQEESGSGTRECVFYNDAESAADASFEYSTQLHCYLEFLDLDGSMAPTALLRKVNVVGLPAKDNNNPAYKYRVHFLDKNGLTSVTTPKTMQLTSLDVPEIELSIKNGEIIENDANQAFAVPVAGGKVAEVRASMINADGTIVAQNPFGDDITVNITQSGYSTSYEPRSYFRVYTNAGKLWEQAYLTVKAGYRHDSARDTTEQISMVYVPNDTVKAYIDLSTATTVNTEDFKMPVGIGVMNKDTDSYVYDKATDGEWMLQLQKRNEAKEYVNIGNPVKLPESGKYTFSVDTSGLTGSQSYRYRVVATVISGYEGYSRTIESKAMTLKVQKGGAVDFTLETKATEGTRPFTYKGKVIMDAKADKKAWGHTNWYMKKADAPDWTLLEGFKGRAISYKVNDAGNYLFKAEVVNQYTEAKSSIVTDNILVYQVPSFELVTYSNEFTGLTNVAKVVPDDASRAYDVLWSTDNCETFVPGNLTHEFVVNEASKIKVCAKVAFSGTEQAGESRWEMERESVRIKDAEPIEVRSYTDKTSEVGFETELVAKISVDKDIRHKLAASWYAPTGDKIDTTVVEERDGRFTLTAKYLVTDADLAANRQTKPFFIKGELVGVPNSESTTEAVMDVLTYEFPDWDITVKQEYLYAPTTVTVYANMVKEPEVEMTYAFEWLNRDGVTLTDTRNRDTKGRAYYKVTASGNNEFAVLIKDERGNEKLFTVYSVAETPDPAEVKLKVRTSNATNRYPVDISIRPSVIYNHKKDSVKQSSWFVNGEKILTGEGSEKLLYTATEAGDYTFKFVAESELGATDEISQTITVVPNKLPTCEITYRERSSSVQFTADCDDEDGDVRSYQIEIPELDLSGSTRDYILDGDKLTGRTQVTVRLTATDDSDESVTEELTYNVPSSFSDAK</sequence>
<protein>
    <recommendedName>
        <fullName evidence="5">Ig-like domain-containing protein</fullName>
    </recommendedName>
</protein>
<name>A0A0C1ZBB0_9VIBR</name>
<dbReference type="EMBL" id="JPRD01000015">
    <property type="protein sequence ID" value="KIF53414.1"/>
    <property type="molecule type" value="Genomic_DNA"/>
</dbReference>
<evidence type="ECO:0000256" key="2">
    <source>
        <dbReference type="SAM" id="SignalP"/>
    </source>
</evidence>
<feature type="chain" id="PRO_5002161476" description="Ig-like domain-containing protein" evidence="2">
    <location>
        <begin position="29"/>
        <end position="1443"/>
    </location>
</feature>
<gene>
    <name evidence="3" type="ORF">H735_10875</name>
</gene>
<organism evidence="3 4">
    <name type="scientific">Vibrio owensii CAIM 1854 = LMG 25443</name>
    <dbReference type="NCBI Taxonomy" id="1229493"/>
    <lineage>
        <taxon>Bacteria</taxon>
        <taxon>Pseudomonadati</taxon>
        <taxon>Pseudomonadota</taxon>
        <taxon>Gammaproteobacteria</taxon>
        <taxon>Vibrionales</taxon>
        <taxon>Vibrionaceae</taxon>
        <taxon>Vibrio</taxon>
    </lineage>
</organism>
<proteinExistence type="predicted"/>
<comment type="caution">
    <text evidence="3">The sequence shown here is derived from an EMBL/GenBank/DDBJ whole genome shotgun (WGS) entry which is preliminary data.</text>
</comment>